<proteinExistence type="predicted"/>
<dbReference type="Gene3D" id="1.10.260.40">
    <property type="entry name" value="lambda repressor-like DNA-binding domains"/>
    <property type="match status" value="1"/>
</dbReference>
<dbReference type="AlphaFoldDB" id="A0A5B0HL26"/>
<dbReference type="EMBL" id="VTUZ01000001">
    <property type="protein sequence ID" value="KAA1015986.1"/>
    <property type="molecule type" value="Genomic_DNA"/>
</dbReference>
<keyword evidence="3" id="KW-1185">Reference proteome</keyword>
<evidence type="ECO:0000259" key="1">
    <source>
        <dbReference type="PROSITE" id="PS50943"/>
    </source>
</evidence>
<dbReference type="SUPFAM" id="SSF47413">
    <property type="entry name" value="lambda repressor-like DNA-binding domains"/>
    <property type="match status" value="1"/>
</dbReference>
<name>A0A5B0HL26_9BURK</name>
<feature type="domain" description="HTH cro/C1-type" evidence="1">
    <location>
        <begin position="13"/>
        <end position="46"/>
    </location>
</feature>
<evidence type="ECO:0000313" key="3">
    <source>
        <dbReference type="Proteomes" id="UP000325273"/>
    </source>
</evidence>
<gene>
    <name evidence="2" type="ORF">FVF58_01140</name>
</gene>
<dbReference type="RefSeq" id="WP_149668113.1">
    <property type="nucleotide sequence ID" value="NZ_VTUZ01000001.1"/>
</dbReference>
<evidence type="ECO:0000313" key="2">
    <source>
        <dbReference type="EMBL" id="KAA1015986.1"/>
    </source>
</evidence>
<reference evidence="2 3" key="1">
    <citation type="submission" date="2019-08" db="EMBL/GenBank/DDBJ databases">
        <title>Paraburkholderia sp. DCY113.</title>
        <authorList>
            <person name="Kang J."/>
        </authorList>
    </citation>
    <scope>NUCLEOTIDE SEQUENCE [LARGE SCALE GENOMIC DNA]</scope>
    <source>
        <strain evidence="2 3">DCY113</strain>
    </source>
</reference>
<protein>
    <submittedName>
        <fullName evidence="2">Helix-turn-helix domain-containing protein</fullName>
    </submittedName>
</protein>
<dbReference type="PROSITE" id="PS50943">
    <property type="entry name" value="HTH_CROC1"/>
    <property type="match status" value="1"/>
</dbReference>
<dbReference type="InterPro" id="IPR010982">
    <property type="entry name" value="Lambda_DNA-bd_dom_sf"/>
</dbReference>
<dbReference type="Pfam" id="PF13560">
    <property type="entry name" value="HTH_31"/>
    <property type="match status" value="1"/>
</dbReference>
<accession>A0A5B0HL26</accession>
<comment type="caution">
    <text evidence="2">The sequence shown here is derived from an EMBL/GenBank/DDBJ whole genome shotgun (WGS) entry which is preliminary data.</text>
</comment>
<dbReference type="CDD" id="cd00093">
    <property type="entry name" value="HTH_XRE"/>
    <property type="match status" value="1"/>
</dbReference>
<dbReference type="Proteomes" id="UP000325273">
    <property type="component" value="Unassembled WGS sequence"/>
</dbReference>
<dbReference type="InterPro" id="IPR001387">
    <property type="entry name" value="Cro/C1-type_HTH"/>
</dbReference>
<organism evidence="2 3">
    <name type="scientific">Paraburkholderia panacisoli</name>
    <dbReference type="NCBI Taxonomy" id="2603818"/>
    <lineage>
        <taxon>Bacteria</taxon>
        <taxon>Pseudomonadati</taxon>
        <taxon>Pseudomonadota</taxon>
        <taxon>Betaproteobacteria</taxon>
        <taxon>Burkholderiales</taxon>
        <taxon>Burkholderiaceae</taxon>
        <taxon>Paraburkholderia</taxon>
    </lineage>
</organism>
<sequence>MKTQLSTPTPVEVRAAREAAGLTQAAAGALVHVDLRSWQRWESGERGMNLAYWELFQIKTARRKK</sequence>
<dbReference type="GO" id="GO:0003677">
    <property type="term" value="F:DNA binding"/>
    <property type="evidence" value="ECO:0007669"/>
    <property type="project" value="InterPro"/>
</dbReference>